<evidence type="ECO:0000313" key="13">
    <source>
        <dbReference type="Proteomes" id="UP000051494"/>
    </source>
</evidence>
<dbReference type="PANTHER" id="PTHR10293:SF72">
    <property type="entry name" value="MONOTHIOL GLUTAREDOXIN-S14, CHLOROPLASTIC"/>
    <property type="match status" value="1"/>
</dbReference>
<dbReference type="PIRSF" id="PIRSF005894">
    <property type="entry name" value="Monothiol_GRX"/>
    <property type="match status" value="1"/>
</dbReference>
<keyword evidence="5 9" id="KW-0411">Iron-sulfur</keyword>
<comment type="similarity">
    <text evidence="1 7">Belongs to the glutaredoxin family. Monothiol subfamily.</text>
</comment>
<sequence length="116" mass="13089">MDTLSRIKQQIEGHDLLLYMKGTPQFPQCGFSGQVVHLLKLCKAQFAYVNILENPDIRQTLPVYANWPTFPQLYVKGELIGGCDIVTEMYEKGELQELLAKESLVGEKMLSKEAAV</sequence>
<evidence type="ECO:0000256" key="3">
    <source>
        <dbReference type="ARBA" id="ARBA00022723"/>
    </source>
</evidence>
<feature type="binding site" evidence="8">
    <location>
        <position position="21"/>
    </location>
    <ligand>
        <name>glutathione</name>
        <dbReference type="ChEBI" id="CHEBI:57925"/>
    </ligand>
</feature>
<dbReference type="GO" id="GO:0046872">
    <property type="term" value="F:metal ion binding"/>
    <property type="evidence" value="ECO:0007669"/>
    <property type="project" value="UniProtKB-KW"/>
</dbReference>
<reference evidence="12" key="3">
    <citation type="submission" date="2021-06" db="EMBL/GenBank/DDBJ databases">
        <title>Genomic Description and Analysis of Intracellular Bacteria, Candidatus Berkiella cookevillensis and Candidatus Berkiella aquae.</title>
        <authorList>
            <person name="Kidane D.T."/>
            <person name="Mehari Y.T."/>
            <person name="Rice F.C."/>
            <person name="Arivett B.A."/>
            <person name="Farone A.L."/>
            <person name="Berk S.G."/>
            <person name="Farone M.B."/>
        </authorList>
    </citation>
    <scope>NUCLEOTIDE SEQUENCE</scope>
    <source>
        <strain evidence="12">CC99</strain>
    </source>
</reference>
<dbReference type="Pfam" id="PF00462">
    <property type="entry name" value="Glutaredoxin"/>
    <property type="match status" value="1"/>
</dbReference>
<evidence type="ECO:0000313" key="11">
    <source>
        <dbReference type="EMBL" id="KRG19231.1"/>
    </source>
</evidence>
<reference evidence="12" key="2">
    <citation type="journal article" date="2016" name="Genome Announc.">
        <title>Draft Genome Sequences of Two Novel Amoeba-Resistant Intranuclear Bacteria, 'Candidatus Berkiella cookevillensis' and 'Candidatus Berkiella aquae'.</title>
        <authorList>
            <person name="Mehari Y.T."/>
            <person name="Arivett B.A."/>
            <person name="Farone A.L."/>
            <person name="Gunderson J.H."/>
            <person name="Farone M.B."/>
        </authorList>
    </citation>
    <scope>NUCLEOTIDE SEQUENCE</scope>
    <source>
        <strain evidence="12">CC99</strain>
    </source>
</reference>
<evidence type="ECO:0000259" key="10">
    <source>
        <dbReference type="Pfam" id="PF00462"/>
    </source>
</evidence>
<evidence type="ECO:0000313" key="12">
    <source>
        <dbReference type="EMBL" id="MCS5708845.1"/>
    </source>
</evidence>
<dbReference type="NCBIfam" id="TIGR00365">
    <property type="entry name" value="Grx4 family monothiol glutaredoxin"/>
    <property type="match status" value="1"/>
</dbReference>
<dbReference type="GO" id="GO:0051537">
    <property type="term" value="F:2 iron, 2 sulfur cluster binding"/>
    <property type="evidence" value="ECO:0007669"/>
    <property type="project" value="UniProtKB-KW"/>
</dbReference>
<evidence type="ECO:0000256" key="6">
    <source>
        <dbReference type="ARBA" id="ARBA00023284"/>
    </source>
</evidence>
<dbReference type="GO" id="GO:0015036">
    <property type="term" value="F:disulfide oxidoreductase activity"/>
    <property type="evidence" value="ECO:0007669"/>
    <property type="project" value="InterPro"/>
</dbReference>
<dbReference type="RefSeq" id="WP_057623839.1">
    <property type="nucleotide sequence ID" value="NZ_LKHV02000001.1"/>
</dbReference>
<evidence type="ECO:0000256" key="9">
    <source>
        <dbReference type="PIRSR" id="PIRSR005894-2"/>
    </source>
</evidence>
<proteinExistence type="inferred from homology"/>
<name>A0A0Q9YF85_9GAMM</name>
<protein>
    <recommendedName>
        <fullName evidence="7">Glutaredoxin</fullName>
    </recommendedName>
</protein>
<evidence type="ECO:0000256" key="7">
    <source>
        <dbReference type="PIRNR" id="PIRNR005894"/>
    </source>
</evidence>
<dbReference type="PANTHER" id="PTHR10293">
    <property type="entry name" value="GLUTAREDOXIN FAMILY MEMBER"/>
    <property type="match status" value="1"/>
</dbReference>
<dbReference type="InterPro" id="IPR014434">
    <property type="entry name" value="Monothiol_GRX"/>
</dbReference>
<feature type="domain" description="Glutaredoxin" evidence="10">
    <location>
        <begin position="17"/>
        <end position="80"/>
    </location>
</feature>
<dbReference type="Proteomes" id="UP000051494">
    <property type="component" value="Unassembled WGS sequence"/>
</dbReference>
<accession>A0A0Q9YF85</accession>
<dbReference type="EMBL" id="LKHV01000003">
    <property type="protein sequence ID" value="KRG19231.1"/>
    <property type="molecule type" value="Genomic_DNA"/>
</dbReference>
<reference evidence="11" key="1">
    <citation type="submission" date="2015-09" db="EMBL/GenBank/DDBJ databases">
        <title>Draft Genome Sequences of Two Novel Amoeba-resistant Intranuclear Bacteria, Candidatus Berkiella cookevillensis and Candidatus Berkiella aquae.</title>
        <authorList>
            <person name="Mehari Y.T."/>
            <person name="Arivett B.A."/>
            <person name="Farone A.L."/>
            <person name="Gunderson J.H."/>
            <person name="Farone M.B."/>
        </authorList>
    </citation>
    <scope>NUCLEOTIDE SEQUENCE [LARGE SCALE GENOMIC DNA]</scope>
    <source>
        <strain evidence="11">CC99</strain>
    </source>
</reference>
<keyword evidence="4 9" id="KW-0408">Iron</keyword>
<dbReference type="AlphaFoldDB" id="A0A0Q9YF85"/>
<dbReference type="PATRIC" id="fig|1590042.3.peg.774"/>
<keyword evidence="6" id="KW-0676">Redox-active center</keyword>
<keyword evidence="13" id="KW-1185">Reference proteome</keyword>
<dbReference type="InterPro" id="IPR004480">
    <property type="entry name" value="Monothiol_GRX-rel"/>
</dbReference>
<keyword evidence="2 9" id="KW-0001">2Fe-2S</keyword>
<dbReference type="InterPro" id="IPR036249">
    <property type="entry name" value="Thioredoxin-like_sf"/>
</dbReference>
<feature type="binding site" evidence="8">
    <location>
        <begin position="83"/>
        <end position="84"/>
    </location>
    <ligand>
        <name>glutathione</name>
        <dbReference type="ChEBI" id="CHEBI:57925"/>
    </ligand>
</feature>
<dbReference type="OrthoDB" id="9804115at2"/>
<feature type="binding site" evidence="9">
    <location>
        <position position="29"/>
    </location>
    <ligand>
        <name>[2Fe-2S] cluster</name>
        <dbReference type="ChEBI" id="CHEBI:190135"/>
        <note>ligand shared between dimeric partners</note>
    </ligand>
</feature>
<dbReference type="CDD" id="cd03028">
    <property type="entry name" value="GRX_PICOT_like"/>
    <property type="match status" value="1"/>
</dbReference>
<evidence type="ECO:0000256" key="5">
    <source>
        <dbReference type="ARBA" id="ARBA00023014"/>
    </source>
</evidence>
<dbReference type="InterPro" id="IPR002109">
    <property type="entry name" value="Glutaredoxin"/>
</dbReference>
<dbReference type="SUPFAM" id="SSF52833">
    <property type="entry name" value="Thioredoxin-like"/>
    <property type="match status" value="1"/>
</dbReference>
<gene>
    <name evidence="11" type="primary">grxD</name>
    <name evidence="11" type="ORF">CC99x_00753</name>
    <name evidence="12" type="ORF">CC99x_007995</name>
</gene>
<keyword evidence="3 9" id="KW-0479">Metal-binding</keyword>
<feature type="binding site" evidence="8">
    <location>
        <position position="58"/>
    </location>
    <ligand>
        <name>glutathione</name>
        <dbReference type="ChEBI" id="CHEBI:57925"/>
    </ligand>
</feature>
<dbReference type="STRING" id="437022.CC99x_00753"/>
<evidence type="ECO:0000256" key="2">
    <source>
        <dbReference type="ARBA" id="ARBA00022714"/>
    </source>
</evidence>
<evidence type="ECO:0000256" key="8">
    <source>
        <dbReference type="PIRSR" id="PIRSR005894-1"/>
    </source>
</evidence>
<dbReference type="InterPro" id="IPR033658">
    <property type="entry name" value="GRX_PICOT-like"/>
</dbReference>
<evidence type="ECO:0000256" key="1">
    <source>
        <dbReference type="ARBA" id="ARBA00009630"/>
    </source>
</evidence>
<dbReference type="PROSITE" id="PS51354">
    <property type="entry name" value="GLUTAREDOXIN_2"/>
    <property type="match status" value="1"/>
</dbReference>
<dbReference type="EMBL" id="LKHV02000001">
    <property type="protein sequence ID" value="MCS5708845.1"/>
    <property type="molecule type" value="Genomic_DNA"/>
</dbReference>
<organism evidence="11">
    <name type="scientific">Candidatus Berkiella cookevillensis</name>
    <dbReference type="NCBI Taxonomy" id="437022"/>
    <lineage>
        <taxon>Bacteria</taxon>
        <taxon>Pseudomonadati</taxon>
        <taxon>Pseudomonadota</taxon>
        <taxon>Gammaproteobacteria</taxon>
        <taxon>Candidatus Berkiellales</taxon>
        <taxon>Candidatus Berkiellaceae</taxon>
        <taxon>Candidatus Berkiella</taxon>
    </lineage>
</organism>
<dbReference type="FunFam" id="3.40.30.10:FF:000005">
    <property type="entry name" value="Glutaredoxin 5"/>
    <property type="match status" value="1"/>
</dbReference>
<feature type="binding site" evidence="8">
    <location>
        <position position="70"/>
    </location>
    <ligand>
        <name>glutathione</name>
        <dbReference type="ChEBI" id="CHEBI:57925"/>
    </ligand>
</feature>
<evidence type="ECO:0000256" key="4">
    <source>
        <dbReference type="ARBA" id="ARBA00023004"/>
    </source>
</evidence>
<comment type="caution">
    <text evidence="11">The sequence shown here is derived from an EMBL/GenBank/DDBJ whole genome shotgun (WGS) entry which is preliminary data.</text>
</comment>
<dbReference type="Gene3D" id="3.40.30.10">
    <property type="entry name" value="Glutaredoxin"/>
    <property type="match status" value="1"/>
</dbReference>